<evidence type="ECO:0000313" key="1">
    <source>
        <dbReference type="EMBL" id="AUB37112.1"/>
    </source>
</evidence>
<proteinExistence type="predicted"/>
<protein>
    <submittedName>
        <fullName evidence="1">Uncharacterized protein</fullName>
    </submittedName>
</protein>
<dbReference type="KEGG" id="nfl:COO91_03044"/>
<sequence>MRAIRRRTDDDGDAECNSKRTRGVFKLQIRLNCSSTSALKYWVQKARKFQTKLFYDYSTQQIKLDSACGQKGA</sequence>
<dbReference type="AlphaFoldDB" id="A0A2K8SNU1"/>
<accession>A0A2K8SNU1</accession>
<organism evidence="1 2">
    <name type="scientific">Nostoc flagelliforme CCNUN1</name>
    <dbReference type="NCBI Taxonomy" id="2038116"/>
    <lineage>
        <taxon>Bacteria</taxon>
        <taxon>Bacillati</taxon>
        <taxon>Cyanobacteriota</taxon>
        <taxon>Cyanophyceae</taxon>
        <taxon>Nostocales</taxon>
        <taxon>Nostocaceae</taxon>
        <taxon>Nostoc</taxon>
    </lineage>
</organism>
<dbReference type="Proteomes" id="UP000232003">
    <property type="component" value="Chromosome"/>
</dbReference>
<keyword evidence="2" id="KW-1185">Reference proteome</keyword>
<name>A0A2K8SNU1_9NOSO</name>
<gene>
    <name evidence="1" type="ORF">COO91_03044</name>
</gene>
<dbReference type="EMBL" id="CP024785">
    <property type="protein sequence ID" value="AUB37112.1"/>
    <property type="molecule type" value="Genomic_DNA"/>
</dbReference>
<reference evidence="1 2" key="1">
    <citation type="submission" date="2017-11" db="EMBL/GenBank/DDBJ databases">
        <title>Complete genome of a free-living desiccation-tolerant cyanobacterium and its photosynthetic adaptation to extreme terrestrial habitat.</title>
        <authorList>
            <person name="Shang J."/>
        </authorList>
    </citation>
    <scope>NUCLEOTIDE SEQUENCE [LARGE SCALE GENOMIC DNA]</scope>
    <source>
        <strain evidence="1 2">CCNUN1</strain>
    </source>
</reference>
<evidence type="ECO:0000313" key="2">
    <source>
        <dbReference type="Proteomes" id="UP000232003"/>
    </source>
</evidence>